<evidence type="ECO:0000256" key="3">
    <source>
        <dbReference type="ARBA" id="ARBA00022748"/>
    </source>
</evidence>
<dbReference type="InterPro" id="IPR004799">
    <property type="entry name" value="Periplasmic_diS_OxRdtase_DsbE"/>
</dbReference>
<dbReference type="InterPro" id="IPR013740">
    <property type="entry name" value="Redoxin"/>
</dbReference>
<evidence type="ECO:0000313" key="7">
    <source>
        <dbReference type="EMBL" id="RMA43252.1"/>
    </source>
</evidence>
<evidence type="ECO:0000256" key="2">
    <source>
        <dbReference type="ARBA" id="ARBA00007758"/>
    </source>
</evidence>
<dbReference type="OrthoDB" id="9799347at2"/>
<dbReference type="PANTHER" id="PTHR42852:SF6">
    <property type="entry name" value="THIOL:DISULFIDE INTERCHANGE PROTEIN DSBE"/>
    <property type="match status" value="1"/>
</dbReference>
<evidence type="ECO:0000256" key="5">
    <source>
        <dbReference type="ARBA" id="ARBA00023284"/>
    </source>
</evidence>
<dbReference type="NCBIfam" id="TIGR00385">
    <property type="entry name" value="dsbE"/>
    <property type="match status" value="1"/>
</dbReference>
<dbReference type="Gene3D" id="3.40.30.10">
    <property type="entry name" value="Glutaredoxin"/>
    <property type="match status" value="1"/>
</dbReference>
<dbReference type="InterPro" id="IPR036249">
    <property type="entry name" value="Thioredoxin-like_sf"/>
</dbReference>
<name>A0A3L9Y4I3_9RHOB</name>
<dbReference type="PROSITE" id="PS00194">
    <property type="entry name" value="THIOREDOXIN_1"/>
    <property type="match status" value="1"/>
</dbReference>
<proteinExistence type="inferred from homology"/>
<dbReference type="GO" id="GO:0030288">
    <property type="term" value="C:outer membrane-bounded periplasmic space"/>
    <property type="evidence" value="ECO:0007669"/>
    <property type="project" value="InterPro"/>
</dbReference>
<keyword evidence="4" id="KW-1015">Disulfide bond</keyword>
<organism evidence="7 8">
    <name type="scientific">Rhodophyticola porphyridii</name>
    <dbReference type="NCBI Taxonomy" id="1852017"/>
    <lineage>
        <taxon>Bacteria</taxon>
        <taxon>Pseudomonadati</taxon>
        <taxon>Pseudomonadota</taxon>
        <taxon>Alphaproteobacteria</taxon>
        <taxon>Rhodobacterales</taxon>
        <taxon>Roseobacteraceae</taxon>
        <taxon>Rhodophyticola</taxon>
    </lineage>
</organism>
<keyword evidence="5" id="KW-0676">Redox-active center</keyword>
<gene>
    <name evidence="7" type="ORF">D9R08_06455</name>
</gene>
<dbReference type="PANTHER" id="PTHR42852">
    <property type="entry name" value="THIOL:DISULFIDE INTERCHANGE PROTEIN DSBE"/>
    <property type="match status" value="1"/>
</dbReference>
<comment type="similarity">
    <text evidence="2">Belongs to the thioredoxin family. DsbE subfamily.</text>
</comment>
<evidence type="ECO:0000256" key="1">
    <source>
        <dbReference type="ARBA" id="ARBA00004196"/>
    </source>
</evidence>
<dbReference type="SUPFAM" id="SSF52833">
    <property type="entry name" value="Thioredoxin-like"/>
    <property type="match status" value="1"/>
</dbReference>
<dbReference type="InterPro" id="IPR013766">
    <property type="entry name" value="Thioredoxin_domain"/>
</dbReference>
<keyword evidence="8" id="KW-1185">Reference proteome</keyword>
<accession>A0A3L9Y4I3</accession>
<sequence length="198" mass="21531">MKLNWLMVLPVLLTLGFFAIAGAQLMTNRDNLQQGVDSTALPSTQEGRTAPDLALEQLADTPLLTRADLQGNGLVILNFWASWCPPCRAEHPTLTDLAEAGNPLFGVNYRDRVDQALSFLDELGNPYDRIGRDDAARNGRDWGVIAMPETFFINNDGVVVHHFRGPVTRRALDSQIIPALAAAGYELIPIPDSVAPGG</sequence>
<dbReference type="RefSeq" id="WP_121897186.1">
    <property type="nucleotide sequence ID" value="NZ_RCNT01000002.1"/>
</dbReference>
<keyword evidence="3" id="KW-0201">Cytochrome c-type biogenesis</keyword>
<comment type="caution">
    <text evidence="7">The sequence shown here is derived from an EMBL/GenBank/DDBJ whole genome shotgun (WGS) entry which is preliminary data.</text>
</comment>
<feature type="domain" description="Thioredoxin" evidence="6">
    <location>
        <begin position="44"/>
        <end position="182"/>
    </location>
</feature>
<dbReference type="InterPro" id="IPR050553">
    <property type="entry name" value="Thioredoxin_ResA/DsbE_sf"/>
</dbReference>
<dbReference type="InterPro" id="IPR017937">
    <property type="entry name" value="Thioredoxin_CS"/>
</dbReference>
<dbReference type="Pfam" id="PF08534">
    <property type="entry name" value="Redoxin"/>
    <property type="match status" value="1"/>
</dbReference>
<evidence type="ECO:0000259" key="6">
    <source>
        <dbReference type="PROSITE" id="PS51352"/>
    </source>
</evidence>
<dbReference type="Proteomes" id="UP000281343">
    <property type="component" value="Unassembled WGS sequence"/>
</dbReference>
<dbReference type="EMBL" id="RCNT01000002">
    <property type="protein sequence ID" value="RMA43252.1"/>
    <property type="molecule type" value="Genomic_DNA"/>
</dbReference>
<dbReference type="GO" id="GO:0017004">
    <property type="term" value="P:cytochrome complex assembly"/>
    <property type="evidence" value="ECO:0007669"/>
    <property type="project" value="UniProtKB-KW"/>
</dbReference>
<reference evidence="7 8" key="1">
    <citation type="submission" date="2018-10" db="EMBL/GenBank/DDBJ databases">
        <authorList>
            <person name="Jung H.S."/>
            <person name="Jeon C.O."/>
        </authorList>
    </citation>
    <scope>NUCLEOTIDE SEQUENCE [LARGE SCALE GENOMIC DNA]</scope>
    <source>
        <strain evidence="7 8">MA-7-27</strain>
    </source>
</reference>
<dbReference type="AlphaFoldDB" id="A0A3L9Y4I3"/>
<dbReference type="CDD" id="cd03010">
    <property type="entry name" value="TlpA_like_DsbE"/>
    <property type="match status" value="1"/>
</dbReference>
<comment type="subcellular location">
    <subcellularLocation>
        <location evidence="1">Cell envelope</location>
    </subcellularLocation>
</comment>
<evidence type="ECO:0000256" key="4">
    <source>
        <dbReference type="ARBA" id="ARBA00023157"/>
    </source>
</evidence>
<protein>
    <submittedName>
        <fullName evidence="7">DsbE family thiol:disulfide interchange protein</fullName>
    </submittedName>
</protein>
<dbReference type="GO" id="GO:0015036">
    <property type="term" value="F:disulfide oxidoreductase activity"/>
    <property type="evidence" value="ECO:0007669"/>
    <property type="project" value="InterPro"/>
</dbReference>
<evidence type="ECO:0000313" key="8">
    <source>
        <dbReference type="Proteomes" id="UP000281343"/>
    </source>
</evidence>
<dbReference type="PROSITE" id="PS51352">
    <property type="entry name" value="THIOREDOXIN_2"/>
    <property type="match status" value="1"/>
</dbReference>